<accession>A0A6J5GBG0</accession>
<sequence>MGGIVEQRRQVGADAGAGAQAYTAVEQRAGQLVNSNHAFGHAVSAGLCSGQWLMFGCWRPRSAWTGATVSAPLLQHSVDE</sequence>
<protein>
    <submittedName>
        <fullName evidence="1">Uncharacterized protein</fullName>
    </submittedName>
</protein>
<name>A0A6J5GBG0_9BURK</name>
<dbReference type="AlphaFoldDB" id="A0A6J5GBG0"/>
<proteinExistence type="predicted"/>
<gene>
    <name evidence="1" type="ORF">LMG27177_03861</name>
</gene>
<dbReference type="EMBL" id="CADIKI010000011">
    <property type="protein sequence ID" value="CAB3795508.1"/>
    <property type="molecule type" value="Genomic_DNA"/>
</dbReference>
<evidence type="ECO:0000313" key="1">
    <source>
        <dbReference type="EMBL" id="CAB3795508.1"/>
    </source>
</evidence>
<evidence type="ECO:0000313" key="2">
    <source>
        <dbReference type="Proteomes" id="UP000494252"/>
    </source>
</evidence>
<organism evidence="1 2">
    <name type="scientific">Paraburkholderia fynbosensis</name>
    <dbReference type="NCBI Taxonomy" id="1200993"/>
    <lineage>
        <taxon>Bacteria</taxon>
        <taxon>Pseudomonadati</taxon>
        <taxon>Pseudomonadota</taxon>
        <taxon>Betaproteobacteria</taxon>
        <taxon>Burkholderiales</taxon>
        <taxon>Burkholderiaceae</taxon>
        <taxon>Paraburkholderia</taxon>
    </lineage>
</organism>
<dbReference type="Proteomes" id="UP000494252">
    <property type="component" value="Unassembled WGS sequence"/>
</dbReference>
<keyword evidence="2" id="KW-1185">Reference proteome</keyword>
<reference evidence="1 2" key="1">
    <citation type="submission" date="2020-04" db="EMBL/GenBank/DDBJ databases">
        <authorList>
            <person name="De Canck E."/>
        </authorList>
    </citation>
    <scope>NUCLEOTIDE SEQUENCE [LARGE SCALE GENOMIC DNA]</scope>
    <source>
        <strain evidence="1 2">LMG 27177</strain>
    </source>
</reference>